<dbReference type="EMBL" id="JAPFFF010000031">
    <property type="protein sequence ID" value="KAK8845166.1"/>
    <property type="molecule type" value="Genomic_DNA"/>
</dbReference>
<dbReference type="Proteomes" id="UP001470230">
    <property type="component" value="Unassembled WGS sequence"/>
</dbReference>
<evidence type="ECO:0000313" key="3">
    <source>
        <dbReference type="Proteomes" id="UP001470230"/>
    </source>
</evidence>
<dbReference type="PANTHER" id="PTHR34825:SF1">
    <property type="entry name" value="AAA-ATPASE-LIKE DOMAIN-CONTAINING PROTEIN"/>
    <property type="match status" value="1"/>
</dbReference>
<sequence length="705" mass="83473">MSMISMPVGQEDFKQLRENKNLIYIDKTYFIKEWWESNDKVTIITRPRCFGKSLIMSMVDYFFSNQYVNTQYLFKDLFISEKEHVMCHQGQFPVIHLNFGDMKRGDSESIKDQVKMKIWQTYLIFKKDMLESENLDITEKKFIDSITYQMNDHFAVNSIQCLCNFLSKVYNNKESIILLDNYDSIYTQNIIQNRSNESFSEVNDFFMSFISATFKNNKFMLKGLMTGVLNIPLSSTFSGLNNINVYTMTSGKYSDCFGFTKNEVVKLTNFFQINSKSEEIERWYDGYTFGELKDFHIFNPNSVSHFFNNSNRFLTYSFMNSNNEFIKELLIHCQISEKDDIIRLIQRETIQKELKENNLIENYNDKSEENFWAFLLSIGYLTSQKVDDLEDGSRIVCNLKIPNEEIIEAFSGIINEWFRTNNFFMNKFVDALLTENLISIEKFMNNFINLIFCTYQKDSIFHLFALGLTAHIRKDFYVILSENNEDGIFYFALKSLNTEKCPKSFIFEFKKKIAPREKNQVFLQYEIIKQKFLKKLEDGFTKEDIKEISFSYTNNECKINYQIEDLQLNIVEEGTNKNDDNNDNIVLLENNHNTNNNNNNAAVMNNVRIFSDKVPNFDYSHKTQLRKNDKIFVIDKNQYDIYEAILIKRENGFNYVRYPDYPGEDEKILGVRRILAQTPRNINIFRNQEKLRSIKNAQNPQQEVK</sequence>
<evidence type="ECO:0000259" key="1">
    <source>
        <dbReference type="Pfam" id="PF09820"/>
    </source>
</evidence>
<gene>
    <name evidence="2" type="ORF">M9Y10_021348</name>
</gene>
<feature type="domain" description="AAA-ATPase-like" evidence="1">
    <location>
        <begin position="7"/>
        <end position="235"/>
    </location>
</feature>
<comment type="caution">
    <text evidence="2">The sequence shown here is derived from an EMBL/GenBank/DDBJ whole genome shotgun (WGS) entry which is preliminary data.</text>
</comment>
<reference evidence="2 3" key="1">
    <citation type="submission" date="2024-04" db="EMBL/GenBank/DDBJ databases">
        <title>Tritrichomonas musculus Genome.</title>
        <authorList>
            <person name="Alves-Ferreira E."/>
            <person name="Grigg M."/>
            <person name="Lorenzi H."/>
            <person name="Galac M."/>
        </authorList>
    </citation>
    <scope>NUCLEOTIDE SEQUENCE [LARGE SCALE GENOMIC DNA]</scope>
    <source>
        <strain evidence="2 3">EAF2021</strain>
    </source>
</reference>
<accession>A0ABR2HEL2</accession>
<dbReference type="PANTHER" id="PTHR34825">
    <property type="entry name" value="CONSERVED PROTEIN, WITH A WEAK D-GALACTARATE DEHYDRATASE/ALTRONATE HYDROLASE DOMAIN"/>
    <property type="match status" value="1"/>
</dbReference>
<keyword evidence="3" id="KW-1185">Reference proteome</keyword>
<proteinExistence type="predicted"/>
<name>A0ABR2HEL2_9EUKA</name>
<organism evidence="2 3">
    <name type="scientific">Tritrichomonas musculus</name>
    <dbReference type="NCBI Taxonomy" id="1915356"/>
    <lineage>
        <taxon>Eukaryota</taxon>
        <taxon>Metamonada</taxon>
        <taxon>Parabasalia</taxon>
        <taxon>Tritrichomonadida</taxon>
        <taxon>Tritrichomonadidae</taxon>
        <taxon>Tritrichomonas</taxon>
    </lineage>
</organism>
<protein>
    <recommendedName>
        <fullName evidence="1">AAA-ATPase-like domain-containing protein</fullName>
    </recommendedName>
</protein>
<dbReference type="InterPro" id="IPR018631">
    <property type="entry name" value="AAA-ATPase-like_dom"/>
</dbReference>
<evidence type="ECO:0000313" key="2">
    <source>
        <dbReference type="EMBL" id="KAK8845166.1"/>
    </source>
</evidence>
<dbReference type="Pfam" id="PF09820">
    <property type="entry name" value="AAA-ATPase_like"/>
    <property type="match status" value="1"/>
</dbReference>